<feature type="non-terminal residue" evidence="1">
    <location>
        <position position="1"/>
    </location>
</feature>
<organism evidence="1 2">
    <name type="scientific">Gigaspora margarita</name>
    <dbReference type="NCBI Taxonomy" id="4874"/>
    <lineage>
        <taxon>Eukaryota</taxon>
        <taxon>Fungi</taxon>
        <taxon>Fungi incertae sedis</taxon>
        <taxon>Mucoromycota</taxon>
        <taxon>Glomeromycotina</taxon>
        <taxon>Glomeromycetes</taxon>
        <taxon>Diversisporales</taxon>
        <taxon>Gigasporaceae</taxon>
        <taxon>Gigaspora</taxon>
    </lineage>
</organism>
<evidence type="ECO:0000313" key="2">
    <source>
        <dbReference type="Proteomes" id="UP000789901"/>
    </source>
</evidence>
<comment type="caution">
    <text evidence="1">The sequence shown here is derived from an EMBL/GenBank/DDBJ whole genome shotgun (WGS) entry which is preliminary data.</text>
</comment>
<proteinExistence type="predicted"/>
<evidence type="ECO:0000313" key="1">
    <source>
        <dbReference type="EMBL" id="CAG8828931.1"/>
    </source>
</evidence>
<reference evidence="1 2" key="1">
    <citation type="submission" date="2021-06" db="EMBL/GenBank/DDBJ databases">
        <authorList>
            <person name="Kallberg Y."/>
            <person name="Tangrot J."/>
            <person name="Rosling A."/>
        </authorList>
    </citation>
    <scope>NUCLEOTIDE SEQUENCE [LARGE SCALE GENOMIC DNA]</scope>
    <source>
        <strain evidence="1 2">120-4 pot B 10/14</strain>
    </source>
</reference>
<dbReference type="Proteomes" id="UP000789901">
    <property type="component" value="Unassembled WGS sequence"/>
</dbReference>
<accession>A0ABN7WF39</accession>
<dbReference type="EMBL" id="CAJVQB010040901">
    <property type="protein sequence ID" value="CAG8828931.1"/>
    <property type="molecule type" value="Genomic_DNA"/>
</dbReference>
<name>A0ABN7WF39_GIGMA</name>
<protein>
    <submittedName>
        <fullName evidence="1">5048_t:CDS:1</fullName>
    </submittedName>
</protein>
<gene>
    <name evidence="1" type="ORF">GMARGA_LOCUS29850</name>
</gene>
<sequence length="173" mass="19988">WDENELLETSLENIQFRPFAIKVENLIVYVTSLGIENNINMMGAGIRYISSFIGKFKKKHALFVQAIKKDNCKITIYISKNESIVVLGKTPDDAWKNIISSKTISKARAYCNINGPGCLMHDKPTITRVRISKENKRQFENFFFDKNKVNLSSYKVNKYGLPLKYLKDQKEKL</sequence>
<keyword evidence="2" id="KW-1185">Reference proteome</keyword>